<comment type="similarity">
    <text evidence="2 13">Belongs to the glutamate-gated ion channel (TC 1.A.10.1) family.</text>
</comment>
<dbReference type="SMART" id="SM00079">
    <property type="entry name" value="PBPe"/>
    <property type="match status" value="1"/>
</dbReference>
<evidence type="ECO:0000256" key="6">
    <source>
        <dbReference type="ARBA" id="ARBA00022989"/>
    </source>
</evidence>
<reference evidence="16" key="1">
    <citation type="submission" date="2020-12" db="EMBL/GenBank/DDBJ databases">
        <title>WGS assembly of Carya illinoinensis cv. Pawnee.</title>
        <authorList>
            <person name="Platts A."/>
            <person name="Shu S."/>
            <person name="Wright S."/>
            <person name="Barry K."/>
            <person name="Edger P."/>
            <person name="Pires J.C."/>
            <person name="Schmutz J."/>
        </authorList>
    </citation>
    <scope>NUCLEOTIDE SEQUENCE</scope>
    <source>
        <tissue evidence="16">Leaf</tissue>
    </source>
</reference>
<dbReference type="GO" id="GO:1901701">
    <property type="term" value="P:cellular response to oxygen-containing compound"/>
    <property type="evidence" value="ECO:0007669"/>
    <property type="project" value="UniProtKB-ARBA"/>
</dbReference>
<protein>
    <recommendedName>
        <fullName evidence="13">Glutamate receptor</fullName>
    </recommendedName>
</protein>
<evidence type="ECO:0000256" key="9">
    <source>
        <dbReference type="ARBA" id="ARBA00023170"/>
    </source>
</evidence>
<dbReference type="GO" id="GO:0016020">
    <property type="term" value="C:membrane"/>
    <property type="evidence" value="ECO:0007669"/>
    <property type="project" value="UniProtKB-SubCell"/>
</dbReference>
<dbReference type="FunFam" id="1.10.287.70:FF:000037">
    <property type="entry name" value="Glutamate receptor"/>
    <property type="match status" value="1"/>
</dbReference>
<dbReference type="CDD" id="cd19990">
    <property type="entry name" value="PBP1_GABAb_receptor_plant"/>
    <property type="match status" value="1"/>
</dbReference>
<keyword evidence="11 13" id="KW-1071">Ligand-gated ion channel</keyword>
<dbReference type="FunFam" id="3.40.190.10:FF:000175">
    <property type="entry name" value="Glutamate receptor"/>
    <property type="match status" value="1"/>
</dbReference>
<dbReference type="FunFam" id="3.40.190.10:FF:000054">
    <property type="entry name" value="Glutamate receptor"/>
    <property type="match status" value="1"/>
</dbReference>
<dbReference type="Pfam" id="PF01094">
    <property type="entry name" value="ANF_receptor"/>
    <property type="match status" value="1"/>
</dbReference>
<dbReference type="Pfam" id="PF00060">
    <property type="entry name" value="Lig_chan"/>
    <property type="match status" value="1"/>
</dbReference>
<evidence type="ECO:0000256" key="14">
    <source>
        <dbReference type="SAM" id="Phobius"/>
    </source>
</evidence>
<evidence type="ECO:0000256" key="11">
    <source>
        <dbReference type="ARBA" id="ARBA00023286"/>
    </source>
</evidence>
<evidence type="ECO:0000256" key="12">
    <source>
        <dbReference type="ARBA" id="ARBA00023303"/>
    </source>
</evidence>
<evidence type="ECO:0000256" key="7">
    <source>
        <dbReference type="ARBA" id="ARBA00023065"/>
    </source>
</evidence>
<comment type="function">
    <text evidence="13">Glutamate-gated receptor that probably acts as non-selective cation channel.</text>
</comment>
<comment type="subcellular location">
    <subcellularLocation>
        <location evidence="1">Membrane</location>
        <topology evidence="1">Multi-pass membrane protein</topology>
    </subcellularLocation>
</comment>
<dbReference type="InterPro" id="IPR019594">
    <property type="entry name" value="Glu/Gly-bd"/>
</dbReference>
<dbReference type="PIRSF" id="PIRSF037090">
    <property type="entry name" value="Iontro_Glu-like_rcpt_pln"/>
    <property type="match status" value="1"/>
</dbReference>
<evidence type="ECO:0000256" key="3">
    <source>
        <dbReference type="ARBA" id="ARBA00022448"/>
    </source>
</evidence>
<dbReference type="Proteomes" id="UP000811609">
    <property type="component" value="Chromosome 7"/>
</dbReference>
<keyword evidence="12 13" id="KW-0407">Ion channel</keyword>
<evidence type="ECO:0000256" key="5">
    <source>
        <dbReference type="ARBA" id="ARBA00022729"/>
    </source>
</evidence>
<dbReference type="InterPro" id="IPR017103">
    <property type="entry name" value="Iontropic_Glu_rcpt_pln"/>
</dbReference>
<keyword evidence="10" id="KW-0325">Glycoprotein</keyword>
<feature type="transmembrane region" description="Helical" evidence="14">
    <location>
        <begin position="686"/>
        <end position="704"/>
    </location>
</feature>
<sequence length="950" mass="106287">MNRRRPPRFPCSSAPYVPILIPHRPNTVKSTRNMLWLLAMLFCNWPFIRTGTSSTVSTRPDVVNIGALLSYNSSIGKVAKVALETAVEDVNSNPAVLNGTKLNLKMQDTKLSSGFLGIVEASRFMENETVAIIGPQHSVMAHVISHIANELQVPLLSFAATDPTLNSLQFPYFVRTTQSDGFQMAAVADIVGYYEWRDVIAIYIDDDHGRNGVSALGDKLAEKRCKISYKAPMSPKLSSVEITRTLVKVNSMDSRVFILHISATWGLEVLINAAREMNMMRREYVWIATDWLSTVLDTESSLTSAAMDSIQGVLTLRMHIPDSEPKKKLFSRWNNILTASNYTENSRFGLNTYGMYAYDTVWLLAHSLDEFLNQGGNISFSNDTSLTEFQGGRLQFDAMSIFDGGNKLRDIISRVNTTGVAGKLEFTSEGDLVHPAYEVINVIGTGIRTIGYWSNSSGLSVNFSDPDKHNANSKQQLYGVIWPGQTTQKPRGWAFSNNNGRQLRVGVPNRINYPEFVSQIENSDNSYGGFCIDVFNAAKEELPYAVQYKFVPYGDGHKNPVTSDLLHMITTGALDAVVGDITITTNRTKMVDFTQPFIESGLVVVAPVWKLNSSAWAFLRPFTPMMWCATGVYFLLVGAVLWILERRTNDEFRGPPRRQFVTIIWFSFSTLFFSHKERIASTLGRFVLIIWLFVVLILNSSYTASMTSILTVERLSSPVKGIESLVTSSEPIGFQRGSFSENYLTDELNIHKSRLVPLNSIAEYEKALRDGPSKGGVAAVVDERAYMELFLSTRCEFGIVGQEFTKMGWGFAFPRDSPLAIDMSTAILTLSENGVLQRLHDKWLTRSACSSEGTKQGVDRLQLQSFWGLFILCGSVCLLALLFYLIKMIREYTRHSRQISPQSGRLRSFLSFVKEKEDHHHEEAEGKSPKAQGQLGIRGSTVMEECMERS</sequence>
<evidence type="ECO:0000256" key="4">
    <source>
        <dbReference type="ARBA" id="ARBA00022692"/>
    </source>
</evidence>
<proteinExistence type="inferred from homology"/>
<evidence type="ECO:0000256" key="13">
    <source>
        <dbReference type="PIRNR" id="PIRNR037090"/>
    </source>
</evidence>
<keyword evidence="6 14" id="KW-1133">Transmembrane helix</keyword>
<feature type="transmembrane region" description="Helical" evidence="14">
    <location>
        <begin position="866"/>
        <end position="886"/>
    </location>
</feature>
<keyword evidence="4 14" id="KW-0812">Transmembrane</keyword>
<dbReference type="EMBL" id="CM031815">
    <property type="protein sequence ID" value="KAG6647026.1"/>
    <property type="molecule type" value="Genomic_DNA"/>
</dbReference>
<comment type="caution">
    <text evidence="16">The sequence shown here is derived from an EMBL/GenBank/DDBJ whole genome shotgun (WGS) entry which is preliminary data.</text>
</comment>
<evidence type="ECO:0000256" key="8">
    <source>
        <dbReference type="ARBA" id="ARBA00023136"/>
    </source>
</evidence>
<keyword evidence="7 13" id="KW-0406">Ion transport</keyword>
<dbReference type="AlphaFoldDB" id="A0A8T1PS85"/>
<gene>
    <name evidence="16" type="ORF">CIPAW_07G049900</name>
</gene>
<dbReference type="InterPro" id="IPR001320">
    <property type="entry name" value="Iontro_rcpt_C"/>
</dbReference>
<feature type="transmembrane region" description="Helical" evidence="14">
    <location>
        <begin position="625"/>
        <end position="644"/>
    </location>
</feature>
<dbReference type="CDD" id="cd13686">
    <property type="entry name" value="GluR_Plant"/>
    <property type="match status" value="1"/>
</dbReference>
<dbReference type="GO" id="GO:0009611">
    <property type="term" value="P:response to wounding"/>
    <property type="evidence" value="ECO:0007669"/>
    <property type="project" value="UniProtKB-ARBA"/>
</dbReference>
<dbReference type="InterPro" id="IPR015683">
    <property type="entry name" value="Ionotropic_Glu_rcpt"/>
</dbReference>
<dbReference type="InterPro" id="IPR044440">
    <property type="entry name" value="GABAb_receptor_plant_PBP1"/>
</dbReference>
<evidence type="ECO:0000313" key="16">
    <source>
        <dbReference type="EMBL" id="KAG6647026.1"/>
    </source>
</evidence>
<organism evidence="16 17">
    <name type="scientific">Carya illinoinensis</name>
    <name type="common">Pecan</name>
    <dbReference type="NCBI Taxonomy" id="32201"/>
    <lineage>
        <taxon>Eukaryota</taxon>
        <taxon>Viridiplantae</taxon>
        <taxon>Streptophyta</taxon>
        <taxon>Embryophyta</taxon>
        <taxon>Tracheophyta</taxon>
        <taxon>Spermatophyta</taxon>
        <taxon>Magnoliopsida</taxon>
        <taxon>eudicotyledons</taxon>
        <taxon>Gunneridae</taxon>
        <taxon>Pentapetalae</taxon>
        <taxon>rosids</taxon>
        <taxon>fabids</taxon>
        <taxon>Fagales</taxon>
        <taxon>Juglandaceae</taxon>
        <taxon>Carya</taxon>
    </lineage>
</organism>
<evidence type="ECO:0000256" key="2">
    <source>
        <dbReference type="ARBA" id="ARBA00008685"/>
    </source>
</evidence>
<keyword evidence="17" id="KW-1185">Reference proteome</keyword>
<keyword evidence="8 13" id="KW-0472">Membrane</keyword>
<dbReference type="InterPro" id="IPR001828">
    <property type="entry name" value="ANF_lig-bd_rcpt"/>
</dbReference>
<dbReference type="PANTHER" id="PTHR18966">
    <property type="entry name" value="IONOTROPIC GLUTAMATE RECEPTOR"/>
    <property type="match status" value="1"/>
</dbReference>
<dbReference type="Pfam" id="PF10613">
    <property type="entry name" value="Lig_chan-Glu_bd"/>
    <property type="match status" value="1"/>
</dbReference>
<dbReference type="GO" id="GO:0015276">
    <property type="term" value="F:ligand-gated monoatomic ion channel activity"/>
    <property type="evidence" value="ECO:0007669"/>
    <property type="project" value="InterPro"/>
</dbReference>
<keyword evidence="3 13" id="KW-0813">Transport</keyword>
<evidence type="ECO:0000313" key="17">
    <source>
        <dbReference type="Proteomes" id="UP000811609"/>
    </source>
</evidence>
<feature type="domain" description="Ionotropic glutamate receptor C-terminal" evidence="15">
    <location>
        <begin position="502"/>
        <end position="846"/>
    </location>
</feature>
<evidence type="ECO:0000256" key="10">
    <source>
        <dbReference type="ARBA" id="ARBA00023180"/>
    </source>
</evidence>
<keyword evidence="9 13" id="KW-0675">Receptor</keyword>
<name>A0A8T1PS85_CARIL</name>
<dbReference type="FunFam" id="3.40.50.2300:FF:000081">
    <property type="entry name" value="Glutamate receptor"/>
    <property type="match status" value="1"/>
</dbReference>
<keyword evidence="5" id="KW-0732">Signal</keyword>
<dbReference type="GO" id="GO:0007165">
    <property type="term" value="P:signal transduction"/>
    <property type="evidence" value="ECO:0007669"/>
    <property type="project" value="UniProtKB-ARBA"/>
</dbReference>
<evidence type="ECO:0000259" key="15">
    <source>
        <dbReference type="SMART" id="SM00079"/>
    </source>
</evidence>
<evidence type="ECO:0000256" key="1">
    <source>
        <dbReference type="ARBA" id="ARBA00004141"/>
    </source>
</evidence>
<accession>A0A8T1PS85</accession>